<evidence type="ECO:0000313" key="3">
    <source>
        <dbReference type="Proteomes" id="UP000249819"/>
    </source>
</evidence>
<organism evidence="2 3">
    <name type="scientific">Chitinophaga dinghuensis</name>
    <dbReference type="NCBI Taxonomy" id="1539050"/>
    <lineage>
        <taxon>Bacteria</taxon>
        <taxon>Pseudomonadati</taxon>
        <taxon>Bacteroidota</taxon>
        <taxon>Chitinophagia</taxon>
        <taxon>Chitinophagales</taxon>
        <taxon>Chitinophagaceae</taxon>
        <taxon>Chitinophaga</taxon>
    </lineage>
</organism>
<gene>
    <name evidence="2" type="ORF">CLV59_104465</name>
</gene>
<comment type="caution">
    <text evidence="2">The sequence shown here is derived from an EMBL/GenBank/DDBJ whole genome shotgun (WGS) entry which is preliminary data.</text>
</comment>
<dbReference type="Pfam" id="PF14376">
    <property type="entry name" value="Haem_bd"/>
    <property type="match status" value="1"/>
</dbReference>
<accession>A0A327W1J0</accession>
<sequence>MTTRRPAVFLSVKSAPLKILKKIFGVLLLLLVAIQFFRPVKNQGRQEYTQDFLHQYQAPPEISDMLKVACYDCHSNNTRYPWYANIQPVAWYLTNHIRDGKKDLNFDEFGSYTPKRQQHKLEEIQSQVKKGKMPLASYTLIHADARLTVAQRDTLVHWIDGLLQH</sequence>
<keyword evidence="3" id="KW-1185">Reference proteome</keyword>
<dbReference type="EMBL" id="QLMA01000004">
    <property type="protein sequence ID" value="RAJ82240.1"/>
    <property type="molecule type" value="Genomic_DNA"/>
</dbReference>
<dbReference type="SMART" id="SM01235">
    <property type="entry name" value="Haem_bd"/>
    <property type="match status" value="1"/>
</dbReference>
<proteinExistence type="predicted"/>
<dbReference type="Proteomes" id="UP000249819">
    <property type="component" value="Unassembled WGS sequence"/>
</dbReference>
<evidence type="ECO:0000313" key="2">
    <source>
        <dbReference type="EMBL" id="RAJ82240.1"/>
    </source>
</evidence>
<dbReference type="AlphaFoldDB" id="A0A327W1J0"/>
<reference evidence="2 3" key="1">
    <citation type="submission" date="2018-06" db="EMBL/GenBank/DDBJ databases">
        <title>Genomic Encyclopedia of Archaeal and Bacterial Type Strains, Phase II (KMG-II): from individual species to whole genera.</title>
        <authorList>
            <person name="Goeker M."/>
        </authorList>
    </citation>
    <scope>NUCLEOTIDE SEQUENCE [LARGE SCALE GENOMIC DNA]</scope>
    <source>
        <strain evidence="2 3">DSM 29821</strain>
    </source>
</reference>
<name>A0A327W1J0_9BACT</name>
<evidence type="ECO:0000259" key="1">
    <source>
        <dbReference type="SMART" id="SM01235"/>
    </source>
</evidence>
<feature type="domain" description="Haem-binding" evidence="1">
    <location>
        <begin position="28"/>
        <end position="163"/>
    </location>
</feature>
<protein>
    <submittedName>
        <fullName evidence="2">Heme-binding protein</fullName>
    </submittedName>
</protein>
<dbReference type="InterPro" id="IPR025992">
    <property type="entry name" value="Haem-bd"/>
</dbReference>